<proteinExistence type="predicted"/>
<comment type="caution">
    <text evidence="1">The sequence shown here is derived from an EMBL/GenBank/DDBJ whole genome shotgun (WGS) entry which is preliminary data.</text>
</comment>
<dbReference type="Proteomes" id="UP001227964">
    <property type="component" value="Unassembled WGS sequence"/>
</dbReference>
<dbReference type="EMBL" id="JASSVS010000028">
    <property type="protein sequence ID" value="MDL0433974.1"/>
    <property type="molecule type" value="Genomic_DNA"/>
</dbReference>
<protein>
    <recommendedName>
        <fullName evidence="3">DUF721 domain-containing protein</fullName>
    </recommendedName>
</protein>
<reference evidence="1 2" key="1">
    <citation type="submission" date="2023-06" db="EMBL/GenBank/DDBJ databases">
        <title>Marinobacter azerbaijanicus a moderately halophilic, isolated from Urmia Lake in Azerbaijan region of Iran.</title>
        <authorList>
            <person name="Sanchez-Porro C."/>
            <person name="Aghdam E.M."/>
            <person name="Saheb S.M."/>
            <person name="Tarhriz V."/>
            <person name="Kazemi E."/>
            <person name="Ammozegar M.A."/>
            <person name="Ventosa A."/>
            <person name="Hejazi M.S."/>
        </authorList>
    </citation>
    <scope>NUCLEOTIDE SEQUENCE [LARGE SCALE GENOMIC DNA]</scope>
    <source>
        <strain evidence="1 2">TBZ242</strain>
    </source>
</reference>
<accession>A0ABT7IIH3</accession>
<name>A0ABT7IIH3_9GAMM</name>
<dbReference type="RefSeq" id="WP_285394048.1">
    <property type="nucleotide sequence ID" value="NZ_JASSVS010000028.1"/>
</dbReference>
<evidence type="ECO:0008006" key="3">
    <source>
        <dbReference type="Google" id="ProtNLM"/>
    </source>
</evidence>
<gene>
    <name evidence="1" type="ORF">QPM17_22800</name>
</gene>
<evidence type="ECO:0000313" key="1">
    <source>
        <dbReference type="EMBL" id="MDL0433974.1"/>
    </source>
</evidence>
<keyword evidence="2" id="KW-1185">Reference proteome</keyword>
<evidence type="ECO:0000313" key="2">
    <source>
        <dbReference type="Proteomes" id="UP001227964"/>
    </source>
</evidence>
<sequence>MHAPQTVTEMALMRSAFYRGKSPEDMRAMMKHWTGQGVDPTEITFWETRSPRFRLIVCDVAGVSRATAAKAWAHMTEETRQSIRVALRELKTVIADGMDWRRVEVQTRKGVA</sequence>
<organism evidence="1 2">
    <name type="scientific">Marinobacter azerbaijanicus</name>
    <dbReference type="NCBI Taxonomy" id="3050455"/>
    <lineage>
        <taxon>Bacteria</taxon>
        <taxon>Pseudomonadati</taxon>
        <taxon>Pseudomonadota</taxon>
        <taxon>Gammaproteobacteria</taxon>
        <taxon>Pseudomonadales</taxon>
        <taxon>Marinobacteraceae</taxon>
        <taxon>Marinobacter</taxon>
    </lineage>
</organism>